<protein>
    <recommendedName>
        <fullName evidence="8">Xylanolytic transcriptional activator regulatory domain-containing protein</fullName>
    </recommendedName>
</protein>
<feature type="region of interest" description="Disordered" evidence="7">
    <location>
        <begin position="125"/>
        <end position="164"/>
    </location>
</feature>
<feature type="compositionally biased region" description="Basic and acidic residues" evidence="7">
    <location>
        <begin position="46"/>
        <end position="61"/>
    </location>
</feature>
<dbReference type="EMBL" id="JAPQKQ010000001">
    <property type="protein sequence ID" value="KAJ5214779.1"/>
    <property type="molecule type" value="Genomic_DNA"/>
</dbReference>
<reference evidence="9" key="1">
    <citation type="submission" date="2022-11" db="EMBL/GenBank/DDBJ databases">
        <authorList>
            <person name="Petersen C."/>
        </authorList>
    </citation>
    <scope>NUCLEOTIDE SEQUENCE</scope>
    <source>
        <strain evidence="9">IBT 20477</strain>
    </source>
</reference>
<dbReference type="AlphaFoldDB" id="A0A9W9N920"/>
<gene>
    <name evidence="9" type="ORF">N7449_001948</name>
</gene>
<evidence type="ECO:0000256" key="4">
    <source>
        <dbReference type="ARBA" id="ARBA00022771"/>
    </source>
</evidence>
<reference evidence="9" key="2">
    <citation type="journal article" date="2023" name="IMA Fungus">
        <title>Comparative genomic study of the Penicillium genus elucidates a diverse pangenome and 15 lateral gene transfer events.</title>
        <authorList>
            <person name="Petersen C."/>
            <person name="Sorensen T."/>
            <person name="Nielsen M.R."/>
            <person name="Sondergaard T.E."/>
            <person name="Sorensen J.L."/>
            <person name="Fitzpatrick D.A."/>
            <person name="Frisvad J.C."/>
            <person name="Nielsen K.L."/>
        </authorList>
    </citation>
    <scope>NUCLEOTIDE SEQUENCE</scope>
    <source>
        <strain evidence="9">IBT 20477</strain>
    </source>
</reference>
<dbReference type="CDD" id="cd12148">
    <property type="entry name" value="fungal_TF_MHR"/>
    <property type="match status" value="1"/>
</dbReference>
<feature type="region of interest" description="Disordered" evidence="7">
    <location>
        <begin position="636"/>
        <end position="661"/>
    </location>
</feature>
<name>A0A9W9N920_9EURO</name>
<feature type="compositionally biased region" description="Basic and acidic residues" evidence="7">
    <location>
        <begin position="152"/>
        <end position="161"/>
    </location>
</feature>
<comment type="subcellular location">
    <subcellularLocation>
        <location evidence="1">Nucleus</location>
    </subcellularLocation>
</comment>
<dbReference type="GO" id="GO:0005634">
    <property type="term" value="C:nucleus"/>
    <property type="evidence" value="ECO:0007669"/>
    <property type="project" value="UniProtKB-SubCell"/>
</dbReference>
<evidence type="ECO:0000313" key="9">
    <source>
        <dbReference type="EMBL" id="KAJ5214779.1"/>
    </source>
</evidence>
<keyword evidence="10" id="KW-1185">Reference proteome</keyword>
<dbReference type="PANTHER" id="PTHR40626:SF11">
    <property type="entry name" value="ZINC FINGER PROTEIN YPR022C"/>
    <property type="match status" value="1"/>
</dbReference>
<organism evidence="9 10">
    <name type="scientific">Penicillium cf. viridicatum</name>
    <dbReference type="NCBI Taxonomy" id="2972119"/>
    <lineage>
        <taxon>Eukaryota</taxon>
        <taxon>Fungi</taxon>
        <taxon>Dikarya</taxon>
        <taxon>Ascomycota</taxon>
        <taxon>Pezizomycotina</taxon>
        <taxon>Eurotiomycetes</taxon>
        <taxon>Eurotiomycetidae</taxon>
        <taxon>Eurotiales</taxon>
        <taxon>Aspergillaceae</taxon>
        <taxon>Penicillium</taxon>
    </lineage>
</organism>
<evidence type="ECO:0000256" key="6">
    <source>
        <dbReference type="ARBA" id="ARBA00023242"/>
    </source>
</evidence>
<accession>A0A9W9N920</accession>
<keyword evidence="6" id="KW-0539">Nucleus</keyword>
<comment type="caution">
    <text evidence="9">The sequence shown here is derived from an EMBL/GenBank/DDBJ whole genome shotgun (WGS) entry which is preliminary data.</text>
</comment>
<evidence type="ECO:0000256" key="3">
    <source>
        <dbReference type="ARBA" id="ARBA00022737"/>
    </source>
</evidence>
<evidence type="ECO:0000256" key="5">
    <source>
        <dbReference type="ARBA" id="ARBA00022833"/>
    </source>
</evidence>
<evidence type="ECO:0000256" key="1">
    <source>
        <dbReference type="ARBA" id="ARBA00004123"/>
    </source>
</evidence>
<keyword evidence="2" id="KW-0479">Metal-binding</keyword>
<dbReference type="GO" id="GO:0008270">
    <property type="term" value="F:zinc ion binding"/>
    <property type="evidence" value="ECO:0007669"/>
    <property type="project" value="UniProtKB-KW"/>
</dbReference>
<proteinExistence type="predicted"/>
<dbReference type="GO" id="GO:0006351">
    <property type="term" value="P:DNA-templated transcription"/>
    <property type="evidence" value="ECO:0007669"/>
    <property type="project" value="InterPro"/>
</dbReference>
<evidence type="ECO:0000256" key="2">
    <source>
        <dbReference type="ARBA" id="ARBA00022723"/>
    </source>
</evidence>
<feature type="compositionally biased region" description="Polar residues" evidence="7">
    <location>
        <begin position="137"/>
        <end position="151"/>
    </location>
</feature>
<sequence>MQDGGSVQSTLETLGSCQPQDINRRICGGSFATIAFPSSELQSSDVARDEPESRRAPDLDSSAHVDAVAAAAESDVAHGTSRISSNRFIAPDATNTEAIWPTEHLIEPWFYPFSSWGIEDWVVESGPEEGPAAPSLNMISRDNSNLGSINASERHQGDESNHSPLPQCSGFGGNDRSTLPKFPGAQGLSTVTSMSSSVIPQRTEPGIPRSSSHYKIYFPKLLPGDADVVASENFCHVPPLSSEVYERMVAFYRNHHTTSSHAGETSEFPNLDVLNSFMQLYFEFVHPHLPVLHLPTFNPGPESWMLVLAVVAAGCHHSAIENQHEFAVPLRDLLHQAIMTKLLDVHRIDCDLILGQTVLLHQLLMVFSGTAHASLKSQYQRSILATVCRPFISGDGSIFNKPECLGSDRAGWFPWIERESWNRLVYFTWYIECLQAVIWDLSPIISTREIYRSVPSHEAIWSSSTMAQWDFELGRQRGKSSYLVLPGLHSLNQDTSDGLSLVALFSSKNTKVHESIKGLQGSARLIAMASIFVEEKRLLRETQSWLFSRFRNSAAGEYRENIPTPNSVQSRRPLDEEFELFKDQLGPGIERTALATTHMKTYHLLSILRRVPSRTLFMYFGWMTTAQGADVATRTETIGDRGQKKRPGGITTLGNSIPGYP</sequence>
<keyword evidence="5" id="KW-0862">Zinc</keyword>
<evidence type="ECO:0000259" key="8">
    <source>
        <dbReference type="Pfam" id="PF04082"/>
    </source>
</evidence>
<keyword evidence="4" id="KW-0863">Zinc-finger</keyword>
<evidence type="ECO:0000313" key="10">
    <source>
        <dbReference type="Proteomes" id="UP001150942"/>
    </source>
</evidence>
<feature type="region of interest" description="Disordered" evidence="7">
    <location>
        <begin position="40"/>
        <end position="61"/>
    </location>
</feature>
<dbReference type="OrthoDB" id="1405595at2759"/>
<dbReference type="GO" id="GO:0000978">
    <property type="term" value="F:RNA polymerase II cis-regulatory region sequence-specific DNA binding"/>
    <property type="evidence" value="ECO:0007669"/>
    <property type="project" value="InterPro"/>
</dbReference>
<dbReference type="InterPro" id="IPR007219">
    <property type="entry name" value="XnlR_reg_dom"/>
</dbReference>
<evidence type="ECO:0000256" key="7">
    <source>
        <dbReference type="SAM" id="MobiDB-lite"/>
    </source>
</evidence>
<dbReference type="Proteomes" id="UP001150942">
    <property type="component" value="Unassembled WGS sequence"/>
</dbReference>
<feature type="domain" description="Xylanolytic transcriptional activator regulatory" evidence="8">
    <location>
        <begin position="278"/>
        <end position="492"/>
    </location>
</feature>
<dbReference type="Pfam" id="PF04082">
    <property type="entry name" value="Fungal_trans"/>
    <property type="match status" value="1"/>
</dbReference>
<dbReference type="InterPro" id="IPR051059">
    <property type="entry name" value="VerF-like"/>
</dbReference>
<keyword evidence="3" id="KW-0677">Repeat</keyword>
<dbReference type="GO" id="GO:0000981">
    <property type="term" value="F:DNA-binding transcription factor activity, RNA polymerase II-specific"/>
    <property type="evidence" value="ECO:0007669"/>
    <property type="project" value="InterPro"/>
</dbReference>
<dbReference type="GO" id="GO:0000785">
    <property type="term" value="C:chromatin"/>
    <property type="evidence" value="ECO:0007669"/>
    <property type="project" value="TreeGrafter"/>
</dbReference>
<dbReference type="PANTHER" id="PTHR40626">
    <property type="entry name" value="MIP31509P"/>
    <property type="match status" value="1"/>
</dbReference>